<reference evidence="3 4" key="1">
    <citation type="journal article" date="2014" name="Genome Announc.">
        <title>Draft Genome Sequence of the Agar-Degrading Bacterium Catenovulum sp. Strain DS-2, Isolated from Intestines of Haliotis diversicolor.</title>
        <authorList>
            <person name="Shan D."/>
            <person name="Li X."/>
            <person name="Gu Z."/>
            <person name="Wei G."/>
            <person name="Gao Z."/>
            <person name="Shao Z."/>
        </authorList>
    </citation>
    <scope>NUCLEOTIDE SEQUENCE [LARGE SCALE GENOMIC DNA]</scope>
    <source>
        <strain evidence="3 4">DS-2</strain>
    </source>
</reference>
<dbReference type="PATRIC" id="fig|1328313.3.peg.2273"/>
<organism evidence="3 4">
    <name type="scientific">Catenovulum agarivorans DS-2</name>
    <dbReference type="NCBI Taxonomy" id="1328313"/>
    <lineage>
        <taxon>Bacteria</taxon>
        <taxon>Pseudomonadati</taxon>
        <taxon>Pseudomonadota</taxon>
        <taxon>Gammaproteobacteria</taxon>
        <taxon>Alteromonadales</taxon>
        <taxon>Alteromonadaceae</taxon>
        <taxon>Catenovulum</taxon>
    </lineage>
</organism>
<dbReference type="STRING" id="1328313.DS2_11118"/>
<dbReference type="InterPro" id="IPR054098">
    <property type="entry name" value="NGO1945-like_C"/>
</dbReference>
<dbReference type="RefSeq" id="WP_035014859.1">
    <property type="nucleotide sequence ID" value="NZ_ARZY01000020.1"/>
</dbReference>
<evidence type="ECO:0000313" key="3">
    <source>
        <dbReference type="EMBL" id="EWH09678.1"/>
    </source>
</evidence>
<dbReference type="OrthoDB" id="4146344at2"/>
<name>W7QP67_9ALTE</name>
<accession>W7QP67</accession>
<dbReference type="Pfam" id="PF09836">
    <property type="entry name" value="DUF2063"/>
    <property type="match status" value="1"/>
</dbReference>
<dbReference type="InterPro" id="IPR044922">
    <property type="entry name" value="DUF2063_N_sf"/>
</dbReference>
<dbReference type="Pfam" id="PF22106">
    <property type="entry name" value="NGO1945_C"/>
    <property type="match status" value="1"/>
</dbReference>
<gene>
    <name evidence="3" type="ORF">DS2_11118</name>
</gene>
<dbReference type="Gene3D" id="3.90.930.50">
    <property type="match status" value="1"/>
</dbReference>
<dbReference type="eggNOG" id="COG3219">
    <property type="taxonomic scope" value="Bacteria"/>
</dbReference>
<feature type="domain" description="Putative DNA-binding" evidence="1">
    <location>
        <begin position="6"/>
        <end position="91"/>
    </location>
</feature>
<keyword evidence="4" id="KW-1185">Reference proteome</keyword>
<dbReference type="Gene3D" id="1.10.150.690">
    <property type="entry name" value="DUF2063"/>
    <property type="match status" value="1"/>
</dbReference>
<evidence type="ECO:0000259" key="2">
    <source>
        <dbReference type="Pfam" id="PF22106"/>
    </source>
</evidence>
<sequence>MNSFKQTQLSFAQSIRTGKAVENLVIENRRLAVYQELFFNNVEGFVSSAFPVLRSLYAAEDWQSLIRTFFIEHPCHSPHFVDISKEFIQFLSEEYQLKPSDPCFMRELAHYEWVELDLSIQTNEEQLTTLPPQIEIIRSSRFELSPITRIVSYPYPVHHISQTFQPQAPSDRVYLLVYRNERFAINFIEINPVVAFTLDLITKRVANDVESLISQLQPALAHIESDVLQTSLLDSLVELAQLDLLLELE</sequence>
<protein>
    <submittedName>
        <fullName evidence="3">Uncharacterized protein</fullName>
    </submittedName>
</protein>
<evidence type="ECO:0000259" key="1">
    <source>
        <dbReference type="Pfam" id="PF09836"/>
    </source>
</evidence>
<dbReference type="AlphaFoldDB" id="W7QP67"/>
<comment type="caution">
    <text evidence="3">The sequence shown here is derived from an EMBL/GenBank/DDBJ whole genome shotgun (WGS) entry which is preliminary data.</text>
</comment>
<proteinExistence type="predicted"/>
<dbReference type="EMBL" id="ARZY01000020">
    <property type="protein sequence ID" value="EWH09678.1"/>
    <property type="molecule type" value="Genomic_DNA"/>
</dbReference>
<feature type="domain" description="NGO1945-like C-terminal" evidence="2">
    <location>
        <begin position="145"/>
        <end position="239"/>
    </location>
</feature>
<dbReference type="Proteomes" id="UP000019276">
    <property type="component" value="Unassembled WGS sequence"/>
</dbReference>
<dbReference type="InterPro" id="IPR018640">
    <property type="entry name" value="DUF2063"/>
</dbReference>
<evidence type="ECO:0000313" key="4">
    <source>
        <dbReference type="Proteomes" id="UP000019276"/>
    </source>
</evidence>